<feature type="region of interest" description="Disordered" evidence="1">
    <location>
        <begin position="1"/>
        <end position="39"/>
    </location>
</feature>
<keyword evidence="3" id="KW-1185">Reference proteome</keyword>
<dbReference type="AlphaFoldDB" id="M7SRZ0"/>
<reference evidence="3" key="1">
    <citation type="journal article" date="2013" name="Genome Announc.">
        <title>Draft genome sequence of the grapevine dieback fungus Eutypa lata UCR-EL1.</title>
        <authorList>
            <person name="Blanco-Ulate B."/>
            <person name="Rolshausen P.E."/>
            <person name="Cantu D."/>
        </authorList>
    </citation>
    <scope>NUCLEOTIDE SEQUENCE [LARGE SCALE GENOMIC DNA]</scope>
    <source>
        <strain evidence="3">UCR-EL1</strain>
    </source>
</reference>
<accession>M7SRZ0</accession>
<feature type="compositionally biased region" description="Gly residues" evidence="1">
    <location>
        <begin position="20"/>
        <end position="39"/>
    </location>
</feature>
<evidence type="ECO:0000313" key="2">
    <source>
        <dbReference type="EMBL" id="EMR67002.1"/>
    </source>
</evidence>
<dbReference type="EMBL" id="KB706542">
    <property type="protein sequence ID" value="EMR67002.1"/>
    <property type="molecule type" value="Genomic_DNA"/>
</dbReference>
<name>M7SRZ0_EUTLA</name>
<evidence type="ECO:0000256" key="1">
    <source>
        <dbReference type="SAM" id="MobiDB-lite"/>
    </source>
</evidence>
<protein>
    <submittedName>
        <fullName evidence="2">Uncharacterized protein</fullName>
    </submittedName>
</protein>
<evidence type="ECO:0000313" key="3">
    <source>
        <dbReference type="Proteomes" id="UP000012174"/>
    </source>
</evidence>
<dbReference type="KEGG" id="ela:UCREL1_5996"/>
<dbReference type="HOGENOM" id="CLU_1948806_0_0_1"/>
<dbReference type="Proteomes" id="UP000012174">
    <property type="component" value="Unassembled WGS sequence"/>
</dbReference>
<organism evidence="2 3">
    <name type="scientific">Eutypa lata (strain UCR-EL1)</name>
    <name type="common">Grapevine dieback disease fungus</name>
    <name type="synonym">Eutypa armeniacae</name>
    <dbReference type="NCBI Taxonomy" id="1287681"/>
    <lineage>
        <taxon>Eukaryota</taxon>
        <taxon>Fungi</taxon>
        <taxon>Dikarya</taxon>
        <taxon>Ascomycota</taxon>
        <taxon>Pezizomycotina</taxon>
        <taxon>Sordariomycetes</taxon>
        <taxon>Xylariomycetidae</taxon>
        <taxon>Xylariales</taxon>
        <taxon>Diatrypaceae</taxon>
        <taxon>Eutypa</taxon>
    </lineage>
</organism>
<sequence length="129" mass="13199">MRTCSLGENKRNGKAQRAGAGAGAGAGTGAGTETGTGTGTGADAGIDIGGFIVAVPDGVVAAGALGSISAVPVADIVMGYSFDDACAVFYTTKKGFGIDVFNGMLEERLDQEEGQRKRRDLMMQFSLRW</sequence>
<gene>
    <name evidence="2" type="ORF">UCREL1_5996</name>
</gene>
<proteinExistence type="predicted"/>